<name>A0A4P9ZFI1_9ASCO</name>
<dbReference type="CDD" id="cd05247">
    <property type="entry name" value="UDP_G4E_1_SDR_e"/>
    <property type="match status" value="1"/>
</dbReference>
<dbReference type="Gene3D" id="2.70.98.10">
    <property type="match status" value="1"/>
</dbReference>
<comment type="pathway">
    <text evidence="4">Carbohydrate metabolism; hexose metabolism.</text>
</comment>
<evidence type="ECO:0000256" key="8">
    <source>
        <dbReference type="ARBA" id="ARBA00037676"/>
    </source>
</evidence>
<sequence length="684" mass="75424">MYILVTGGAGYIGSHTVVELLAHGYKVVIVDNLVNASYDAVARIEYITQQKVPFFNVDIRDHDALLAVFKQYEISGVIHFAALKAVGESTKIPLDYYANNIGGTLNLLQVMKETGVKTIVFSSSATVYGDATRFENMIPIPEFCPTGPTNPYGRTKQTIEQILADVCGADGSWRAAILRYFNPIGAHPLGLLGEDPLGLPNNLLPYLAQVAVGRREKLFVFGDDYDSHDGTPIRDYVHVVDLARGHIAALAYMAKLETGSGLYREWNLGTGQGSTVFDVYHAFCRSTGRELPYEVAPRRAGDVLNLTARPDRANKELGWFAELSVDQACADLWKWTTRNPYGFSLNNYAWKVFSDGPDPDYDSRIHMVAFPNTNFAVSLANYGATIQNISKNGKSLTLGFKTLAEYKNSSNPYFGATIGRVANRIGGAKFTLDGQEYCLTANENGSTCHHGGSAGFDKKVFLGPVVSFEKENNEFTLDFKLVDGDGSNGFPSDVVCHAKYVVGQNFVQVEYTAEIPELSEKGSSPVNLTNHSYFLLGDADVSEITVKTVSNEILSVDDRSVPTGETEKILSELLDSQVLGSHAYDYCFVVEKEKWQLDTRNQPLVKIVEAKNAAGDVHLLVHSTEPAFQLYTGDFVNVGSYKNRSGFCVEPNRYVDAINHEKWRKQVVLSKGEVFGSITRYSFE</sequence>
<dbReference type="EMBL" id="ML004449">
    <property type="protein sequence ID" value="RKP30961.1"/>
    <property type="molecule type" value="Genomic_DNA"/>
</dbReference>
<evidence type="ECO:0000256" key="10">
    <source>
        <dbReference type="ARBA" id="ARBA00038238"/>
    </source>
</evidence>
<evidence type="ECO:0000259" key="11">
    <source>
        <dbReference type="Pfam" id="PF01370"/>
    </source>
</evidence>
<dbReference type="NCBIfam" id="TIGR01179">
    <property type="entry name" value="galE"/>
    <property type="match status" value="1"/>
</dbReference>
<dbReference type="InterPro" id="IPR008183">
    <property type="entry name" value="Aldose_1/G6P_1-epimerase"/>
</dbReference>
<evidence type="ECO:0000256" key="7">
    <source>
        <dbReference type="ARBA" id="ARBA00023235"/>
    </source>
</evidence>
<dbReference type="InterPro" id="IPR036291">
    <property type="entry name" value="NAD(P)-bd_dom_sf"/>
</dbReference>
<organism evidence="12 13">
    <name type="scientific">Metschnikowia bicuspidata</name>
    <dbReference type="NCBI Taxonomy" id="27322"/>
    <lineage>
        <taxon>Eukaryota</taxon>
        <taxon>Fungi</taxon>
        <taxon>Dikarya</taxon>
        <taxon>Ascomycota</taxon>
        <taxon>Saccharomycotina</taxon>
        <taxon>Pichiomycetes</taxon>
        <taxon>Metschnikowiaceae</taxon>
        <taxon>Metschnikowia</taxon>
    </lineage>
</organism>
<proteinExistence type="inferred from homology"/>
<accession>A0A4P9ZFI1</accession>
<dbReference type="NCBIfam" id="NF007956">
    <property type="entry name" value="PRK10675.1"/>
    <property type="match status" value="1"/>
</dbReference>
<dbReference type="InterPro" id="IPR011013">
    <property type="entry name" value="Gal_mutarotase_sf_dom"/>
</dbReference>
<keyword evidence="7" id="KW-0413">Isomerase</keyword>
<dbReference type="AlphaFoldDB" id="A0A4P9ZFI1"/>
<evidence type="ECO:0000256" key="1">
    <source>
        <dbReference type="ARBA" id="ARBA00000083"/>
    </source>
</evidence>
<protein>
    <submittedName>
        <fullName evidence="12">UDP-glucose 4-epimerase</fullName>
    </submittedName>
</protein>
<dbReference type="GO" id="GO:0003978">
    <property type="term" value="F:UDP-glucose 4-epimerase activity"/>
    <property type="evidence" value="ECO:0007669"/>
    <property type="project" value="UniProtKB-EC"/>
</dbReference>
<dbReference type="GO" id="GO:0030246">
    <property type="term" value="F:carbohydrate binding"/>
    <property type="evidence" value="ECO:0007669"/>
    <property type="project" value="InterPro"/>
</dbReference>
<comment type="similarity">
    <text evidence="9">In the N-terminal section; belongs to the NAD(P)-dependent epimerase/dehydratase family.</text>
</comment>
<dbReference type="PANTHER" id="PTHR43725">
    <property type="entry name" value="UDP-GLUCOSE 4-EPIMERASE"/>
    <property type="match status" value="1"/>
</dbReference>
<dbReference type="PANTHER" id="PTHR43725:SF47">
    <property type="entry name" value="UDP-GLUCOSE 4-EPIMERASE"/>
    <property type="match status" value="1"/>
</dbReference>
<comment type="pathway">
    <text evidence="3">Carbohydrate metabolism; galactose metabolism.</text>
</comment>
<comment type="catalytic activity">
    <reaction evidence="1">
        <text>UDP-alpha-D-glucose = UDP-alpha-D-galactose</text>
        <dbReference type="Rhea" id="RHEA:22168"/>
        <dbReference type="ChEBI" id="CHEBI:58885"/>
        <dbReference type="ChEBI" id="CHEBI:66914"/>
        <dbReference type="EC" id="5.1.3.2"/>
    </reaction>
</comment>
<keyword evidence="13" id="KW-1185">Reference proteome</keyword>
<keyword evidence="6" id="KW-0299">Galactose metabolism</keyword>
<feature type="domain" description="NAD-dependent epimerase/dehydratase" evidence="11">
    <location>
        <begin position="3"/>
        <end position="258"/>
    </location>
</feature>
<dbReference type="GO" id="GO:0006012">
    <property type="term" value="P:galactose metabolic process"/>
    <property type="evidence" value="ECO:0007669"/>
    <property type="project" value="UniProtKB-KW"/>
</dbReference>
<comment type="cofactor">
    <cofactor evidence="2">
        <name>NAD(+)</name>
        <dbReference type="ChEBI" id="CHEBI:57540"/>
    </cofactor>
</comment>
<dbReference type="Pfam" id="PF01370">
    <property type="entry name" value="Epimerase"/>
    <property type="match status" value="1"/>
</dbReference>
<keyword evidence="5" id="KW-0520">NAD</keyword>
<comment type="similarity">
    <text evidence="10">In the C-terminal section; belongs to the aldose epimerase family.</text>
</comment>
<evidence type="ECO:0000256" key="4">
    <source>
        <dbReference type="ARBA" id="ARBA00005028"/>
    </source>
</evidence>
<dbReference type="OrthoDB" id="9402762at2759"/>
<evidence type="ECO:0000256" key="5">
    <source>
        <dbReference type="ARBA" id="ARBA00023027"/>
    </source>
</evidence>
<evidence type="ECO:0000313" key="13">
    <source>
        <dbReference type="Proteomes" id="UP000268321"/>
    </source>
</evidence>
<evidence type="ECO:0000256" key="3">
    <source>
        <dbReference type="ARBA" id="ARBA00004947"/>
    </source>
</evidence>
<evidence type="ECO:0000256" key="9">
    <source>
        <dbReference type="ARBA" id="ARBA00037955"/>
    </source>
</evidence>
<dbReference type="GO" id="GO:0005829">
    <property type="term" value="C:cytosol"/>
    <property type="evidence" value="ECO:0007669"/>
    <property type="project" value="TreeGrafter"/>
</dbReference>
<dbReference type="Gene3D" id="3.40.50.720">
    <property type="entry name" value="NAD(P)-binding Rossmann-like Domain"/>
    <property type="match status" value="1"/>
</dbReference>
<reference evidence="13" key="1">
    <citation type="journal article" date="2018" name="Nat. Microbiol.">
        <title>Leveraging single-cell genomics to expand the fungal tree of life.</title>
        <authorList>
            <person name="Ahrendt S.R."/>
            <person name="Quandt C.A."/>
            <person name="Ciobanu D."/>
            <person name="Clum A."/>
            <person name="Salamov A."/>
            <person name="Andreopoulos B."/>
            <person name="Cheng J.F."/>
            <person name="Woyke T."/>
            <person name="Pelin A."/>
            <person name="Henrissat B."/>
            <person name="Reynolds N.K."/>
            <person name="Benny G.L."/>
            <person name="Smith M.E."/>
            <person name="James T.Y."/>
            <person name="Grigoriev I.V."/>
        </authorList>
    </citation>
    <scope>NUCLEOTIDE SEQUENCE [LARGE SCALE GENOMIC DNA]</scope>
    <source>
        <strain evidence="13">Baker2002</strain>
    </source>
</reference>
<keyword evidence="6" id="KW-0119">Carbohydrate metabolism</keyword>
<evidence type="ECO:0000256" key="6">
    <source>
        <dbReference type="ARBA" id="ARBA00023144"/>
    </source>
</evidence>
<dbReference type="InterPro" id="IPR005886">
    <property type="entry name" value="UDP_G4E"/>
</dbReference>
<dbReference type="Gene3D" id="3.90.25.10">
    <property type="entry name" value="UDP-galactose 4-epimerase, domain 1"/>
    <property type="match status" value="1"/>
</dbReference>
<dbReference type="SUPFAM" id="SSF51735">
    <property type="entry name" value="NAD(P)-binding Rossmann-fold domains"/>
    <property type="match status" value="1"/>
</dbReference>
<dbReference type="SUPFAM" id="SSF74650">
    <property type="entry name" value="Galactose mutarotase-like"/>
    <property type="match status" value="1"/>
</dbReference>
<dbReference type="InterPro" id="IPR001509">
    <property type="entry name" value="Epimerase_deHydtase"/>
</dbReference>
<dbReference type="InterPro" id="IPR014718">
    <property type="entry name" value="GH-type_carb-bd"/>
</dbReference>
<evidence type="ECO:0000256" key="2">
    <source>
        <dbReference type="ARBA" id="ARBA00001911"/>
    </source>
</evidence>
<comment type="function">
    <text evidence="8">Mutarotase converts alpha-aldose to the beta-anomer. It is active on D-glucose, L-arabinose, D-xylose, D-galactose, maltose and lactose.</text>
</comment>
<evidence type="ECO:0000313" key="12">
    <source>
        <dbReference type="EMBL" id="RKP30961.1"/>
    </source>
</evidence>
<dbReference type="Proteomes" id="UP000268321">
    <property type="component" value="Unassembled WGS sequence"/>
</dbReference>
<dbReference type="Pfam" id="PF01263">
    <property type="entry name" value="Aldose_epim"/>
    <property type="match status" value="1"/>
</dbReference>
<gene>
    <name evidence="12" type="ORF">METBISCDRAFT_15166</name>
</gene>